<protein>
    <submittedName>
        <fullName evidence="10">Putative transcriptional regulatory protein TcrX</fullName>
    </submittedName>
</protein>
<dbReference type="GO" id="GO:0032993">
    <property type="term" value="C:protein-DNA complex"/>
    <property type="evidence" value="ECO:0007669"/>
    <property type="project" value="TreeGrafter"/>
</dbReference>
<dbReference type="InterPro" id="IPR039420">
    <property type="entry name" value="WalR-like"/>
</dbReference>
<feature type="DNA-binding region" description="OmpR/PhoB-type" evidence="7">
    <location>
        <begin position="134"/>
        <end position="231"/>
    </location>
</feature>
<dbReference type="STRING" id="1280514.AXFE_28900"/>
<dbReference type="GO" id="GO:0000156">
    <property type="term" value="F:phosphorelay response regulator activity"/>
    <property type="evidence" value="ECO:0007669"/>
    <property type="project" value="TreeGrafter"/>
</dbReference>
<evidence type="ECO:0000256" key="5">
    <source>
        <dbReference type="ARBA" id="ARBA00023163"/>
    </source>
</evidence>
<evidence type="ECO:0000256" key="6">
    <source>
        <dbReference type="PROSITE-ProRule" id="PRU00169"/>
    </source>
</evidence>
<accession>A0A0D8HE62</accession>
<gene>
    <name evidence="10" type="primary">tcrX2</name>
    <name evidence="10" type="ORF">AXFE_28900</name>
</gene>
<keyword evidence="11" id="KW-1185">Reference proteome</keyword>
<feature type="domain" description="Response regulatory" evidence="8">
    <location>
        <begin position="8"/>
        <end position="124"/>
    </location>
</feature>
<dbReference type="SMART" id="SM00448">
    <property type="entry name" value="REC"/>
    <property type="match status" value="1"/>
</dbReference>
<reference evidence="10 11" key="1">
    <citation type="submission" date="2015-01" db="EMBL/GenBank/DDBJ databases">
        <title>Draft genome of the acidophilic iron oxidizer Acidithrix ferrooxidans strain Py-F3.</title>
        <authorList>
            <person name="Poehlein A."/>
            <person name="Eisen S."/>
            <person name="Schloemann M."/>
            <person name="Johnson B.D."/>
            <person name="Daniel R."/>
            <person name="Muehling M."/>
        </authorList>
    </citation>
    <scope>NUCLEOTIDE SEQUENCE [LARGE SCALE GENOMIC DNA]</scope>
    <source>
        <strain evidence="10 11">Py-F3</strain>
    </source>
</reference>
<dbReference type="GO" id="GO:0005829">
    <property type="term" value="C:cytosol"/>
    <property type="evidence" value="ECO:0007669"/>
    <property type="project" value="TreeGrafter"/>
</dbReference>
<evidence type="ECO:0000259" key="8">
    <source>
        <dbReference type="PROSITE" id="PS50110"/>
    </source>
</evidence>
<keyword evidence="1 6" id="KW-0597">Phosphoprotein</keyword>
<sequence>MGGDKERRVLVVDDEASIVDLVTMALSLLGMTTRGAKSGKEALSMVESFYPHLVVLDVMLPDMDGYEVMRRMSESWRSASIPVLLLTARRGLDDRISGLKSGATDYVVKPFSVEELTLRVQGILRRTVGDGPDGSSVSVGDLILDTDTQEARRRGVLLDLTPTEFKLLRFLMINAGQVVTRSQIRDRVWEHSQDDVFNQIAVYISYLRKKIDALGPSMIRTVRGIGYSLRAPVNDSNGASESTS</sequence>
<evidence type="ECO:0000259" key="9">
    <source>
        <dbReference type="PROSITE" id="PS51755"/>
    </source>
</evidence>
<name>A0A0D8HE62_9ACTN</name>
<dbReference type="Proteomes" id="UP000032360">
    <property type="component" value="Unassembled WGS sequence"/>
</dbReference>
<keyword evidence="2" id="KW-0902">Two-component regulatory system</keyword>
<dbReference type="PANTHER" id="PTHR48111">
    <property type="entry name" value="REGULATOR OF RPOS"/>
    <property type="match status" value="1"/>
</dbReference>
<dbReference type="InterPro" id="IPR016032">
    <property type="entry name" value="Sig_transdc_resp-reg_C-effctor"/>
</dbReference>
<dbReference type="RefSeq" id="WP_052606594.1">
    <property type="nucleotide sequence ID" value="NZ_JXYS01000091.1"/>
</dbReference>
<evidence type="ECO:0000256" key="2">
    <source>
        <dbReference type="ARBA" id="ARBA00023012"/>
    </source>
</evidence>
<dbReference type="Pfam" id="PF00486">
    <property type="entry name" value="Trans_reg_C"/>
    <property type="match status" value="1"/>
</dbReference>
<dbReference type="AlphaFoldDB" id="A0A0D8HE62"/>
<dbReference type="SMART" id="SM00862">
    <property type="entry name" value="Trans_reg_C"/>
    <property type="match status" value="1"/>
</dbReference>
<keyword evidence="3" id="KW-0805">Transcription regulation</keyword>
<comment type="caution">
    <text evidence="10">The sequence shown here is derived from an EMBL/GenBank/DDBJ whole genome shotgun (WGS) entry which is preliminary data.</text>
</comment>
<evidence type="ECO:0000313" key="10">
    <source>
        <dbReference type="EMBL" id="KJF16250.1"/>
    </source>
</evidence>
<feature type="domain" description="OmpR/PhoB-type" evidence="9">
    <location>
        <begin position="134"/>
        <end position="231"/>
    </location>
</feature>
<keyword evidence="4 7" id="KW-0238">DNA-binding</keyword>
<dbReference type="Gene3D" id="6.10.250.690">
    <property type="match status" value="1"/>
</dbReference>
<dbReference type="Pfam" id="PF00072">
    <property type="entry name" value="Response_reg"/>
    <property type="match status" value="1"/>
</dbReference>
<dbReference type="InterPro" id="IPR001789">
    <property type="entry name" value="Sig_transdc_resp-reg_receiver"/>
</dbReference>
<organism evidence="10 11">
    <name type="scientific">Acidithrix ferrooxidans</name>
    <dbReference type="NCBI Taxonomy" id="1280514"/>
    <lineage>
        <taxon>Bacteria</taxon>
        <taxon>Bacillati</taxon>
        <taxon>Actinomycetota</taxon>
        <taxon>Acidimicrobiia</taxon>
        <taxon>Acidimicrobiales</taxon>
        <taxon>Acidimicrobiaceae</taxon>
        <taxon>Acidithrix</taxon>
    </lineage>
</organism>
<dbReference type="SUPFAM" id="SSF52172">
    <property type="entry name" value="CheY-like"/>
    <property type="match status" value="1"/>
</dbReference>
<dbReference type="CDD" id="cd00383">
    <property type="entry name" value="trans_reg_C"/>
    <property type="match status" value="1"/>
</dbReference>
<dbReference type="SUPFAM" id="SSF46894">
    <property type="entry name" value="C-terminal effector domain of the bipartite response regulators"/>
    <property type="match status" value="1"/>
</dbReference>
<dbReference type="PROSITE" id="PS51755">
    <property type="entry name" value="OMPR_PHOB"/>
    <property type="match status" value="1"/>
</dbReference>
<dbReference type="Gene3D" id="3.40.50.2300">
    <property type="match status" value="1"/>
</dbReference>
<dbReference type="Gene3D" id="1.10.10.10">
    <property type="entry name" value="Winged helix-like DNA-binding domain superfamily/Winged helix DNA-binding domain"/>
    <property type="match status" value="1"/>
</dbReference>
<evidence type="ECO:0000256" key="7">
    <source>
        <dbReference type="PROSITE-ProRule" id="PRU01091"/>
    </source>
</evidence>
<dbReference type="PANTHER" id="PTHR48111:SF28">
    <property type="entry name" value="TRANSCRIPTIONAL REGULATORY PROTEIN TCRX-RELATED"/>
    <property type="match status" value="1"/>
</dbReference>
<evidence type="ECO:0000256" key="4">
    <source>
        <dbReference type="ARBA" id="ARBA00023125"/>
    </source>
</evidence>
<dbReference type="InterPro" id="IPR001867">
    <property type="entry name" value="OmpR/PhoB-type_DNA-bd"/>
</dbReference>
<dbReference type="PROSITE" id="PS50110">
    <property type="entry name" value="RESPONSE_REGULATORY"/>
    <property type="match status" value="1"/>
</dbReference>
<proteinExistence type="predicted"/>
<dbReference type="FunFam" id="1.10.10.10:FF:000005">
    <property type="entry name" value="Two-component system response regulator"/>
    <property type="match status" value="1"/>
</dbReference>
<dbReference type="GO" id="GO:0000976">
    <property type="term" value="F:transcription cis-regulatory region binding"/>
    <property type="evidence" value="ECO:0007669"/>
    <property type="project" value="TreeGrafter"/>
</dbReference>
<dbReference type="EMBL" id="JXYS01000091">
    <property type="protein sequence ID" value="KJF16250.1"/>
    <property type="molecule type" value="Genomic_DNA"/>
</dbReference>
<dbReference type="GO" id="GO:0006355">
    <property type="term" value="P:regulation of DNA-templated transcription"/>
    <property type="evidence" value="ECO:0007669"/>
    <property type="project" value="InterPro"/>
</dbReference>
<evidence type="ECO:0000256" key="1">
    <source>
        <dbReference type="ARBA" id="ARBA00022553"/>
    </source>
</evidence>
<dbReference type="InterPro" id="IPR011006">
    <property type="entry name" value="CheY-like_superfamily"/>
</dbReference>
<dbReference type="InterPro" id="IPR036388">
    <property type="entry name" value="WH-like_DNA-bd_sf"/>
</dbReference>
<evidence type="ECO:0000256" key="3">
    <source>
        <dbReference type="ARBA" id="ARBA00023015"/>
    </source>
</evidence>
<evidence type="ECO:0000313" key="11">
    <source>
        <dbReference type="Proteomes" id="UP000032360"/>
    </source>
</evidence>
<keyword evidence="5" id="KW-0804">Transcription</keyword>
<feature type="modified residue" description="4-aspartylphosphate" evidence="6">
    <location>
        <position position="57"/>
    </location>
</feature>